<name>A0A1T4WS22_9BACT</name>
<dbReference type="STRING" id="1121449.SAMN02745704_01305"/>
<proteinExistence type="predicted"/>
<dbReference type="AlphaFoldDB" id="A0A1T4WS22"/>
<dbReference type="EMBL" id="FUYC01000004">
    <property type="protein sequence ID" value="SKA80124.1"/>
    <property type="molecule type" value="Genomic_DNA"/>
</dbReference>
<gene>
    <name evidence="1" type="ORF">SAMN02745704_01305</name>
</gene>
<accession>A0A1T4WS22</accession>
<evidence type="ECO:0000313" key="2">
    <source>
        <dbReference type="Proteomes" id="UP000190027"/>
    </source>
</evidence>
<keyword evidence="2" id="KW-1185">Reference proteome</keyword>
<evidence type="ECO:0000313" key="1">
    <source>
        <dbReference type="EMBL" id="SKA80124.1"/>
    </source>
</evidence>
<dbReference type="Proteomes" id="UP000190027">
    <property type="component" value="Unassembled WGS sequence"/>
</dbReference>
<protein>
    <submittedName>
        <fullName evidence="1">Uncharacterized protein</fullName>
    </submittedName>
</protein>
<sequence>MLQCFEGGFALEAAACNGPFLRYSPQGRSPWELVCCTMSLDQCMIRRGSGYSCPAADAGNHEFPQWVENGAYLRSLADVQFA</sequence>
<reference evidence="1 2" key="1">
    <citation type="submission" date="2017-02" db="EMBL/GenBank/DDBJ databases">
        <authorList>
            <person name="Peterson S.W."/>
        </authorList>
    </citation>
    <scope>NUCLEOTIDE SEQUENCE [LARGE SCALE GENOMIC DNA]</scope>
    <source>
        <strain evidence="1 2">DSM 16080</strain>
    </source>
</reference>
<organism evidence="1 2">
    <name type="scientific">Paucidesulfovibrio gracilis DSM 16080</name>
    <dbReference type="NCBI Taxonomy" id="1121449"/>
    <lineage>
        <taxon>Bacteria</taxon>
        <taxon>Pseudomonadati</taxon>
        <taxon>Thermodesulfobacteriota</taxon>
        <taxon>Desulfovibrionia</taxon>
        <taxon>Desulfovibrionales</taxon>
        <taxon>Desulfovibrionaceae</taxon>
        <taxon>Paucidesulfovibrio</taxon>
    </lineage>
</organism>